<evidence type="ECO:0000256" key="6">
    <source>
        <dbReference type="ARBA" id="ARBA00022898"/>
    </source>
</evidence>
<dbReference type="OMA" id="WPRFYGW"/>
<dbReference type="InParanoid" id="H2ZEA5"/>
<dbReference type="HOGENOM" id="CLU_031639_2_2_1"/>
<evidence type="ECO:0000256" key="5">
    <source>
        <dbReference type="ARBA" id="ARBA00022833"/>
    </source>
</evidence>
<proteinExistence type="inferred from homology"/>
<evidence type="ECO:0000313" key="14">
    <source>
        <dbReference type="Proteomes" id="UP000007875"/>
    </source>
</evidence>
<dbReference type="Proteomes" id="UP000007875">
    <property type="component" value="Unassembled WGS sequence"/>
</dbReference>
<keyword evidence="5" id="KW-0862">Zinc</keyword>
<comment type="catalytic activity">
    <reaction evidence="8">
        <text>D-serine = pyruvate + NH4(+)</text>
        <dbReference type="Rhea" id="RHEA:13977"/>
        <dbReference type="ChEBI" id="CHEBI:15361"/>
        <dbReference type="ChEBI" id="CHEBI:28938"/>
        <dbReference type="ChEBI" id="CHEBI:35247"/>
        <dbReference type="EC" id="4.3.1.18"/>
    </reaction>
    <physiologicalReaction direction="left-to-right" evidence="8">
        <dbReference type="Rhea" id="RHEA:13978"/>
    </physiologicalReaction>
</comment>
<dbReference type="STRING" id="51511.ENSCSAVP00000015921"/>
<evidence type="ECO:0000256" key="7">
    <source>
        <dbReference type="ARBA" id="ARBA00023239"/>
    </source>
</evidence>
<keyword evidence="6" id="KW-0663">Pyridoxal phosphate</keyword>
<dbReference type="SUPFAM" id="SSF51419">
    <property type="entry name" value="PLP-binding barrel"/>
    <property type="match status" value="1"/>
</dbReference>
<accession>H2ZEA5</accession>
<dbReference type="SMART" id="SM01119">
    <property type="entry name" value="D-ser_dehydrat"/>
    <property type="match status" value="1"/>
</dbReference>
<evidence type="ECO:0000256" key="10">
    <source>
        <dbReference type="ARBA" id="ARBA00069616"/>
    </source>
</evidence>
<reference evidence="13" key="3">
    <citation type="submission" date="2025-09" db="UniProtKB">
        <authorList>
            <consortium name="Ensembl"/>
        </authorList>
    </citation>
    <scope>IDENTIFICATION</scope>
</reference>
<comment type="cofactor">
    <cofactor evidence="2">
        <name>Zn(2+)</name>
        <dbReference type="ChEBI" id="CHEBI:29105"/>
    </cofactor>
</comment>
<dbReference type="eggNOG" id="ENOG502QRZ0">
    <property type="taxonomic scope" value="Eukaryota"/>
</dbReference>
<keyword evidence="14" id="KW-1185">Reference proteome</keyword>
<keyword evidence="7" id="KW-0456">Lyase</keyword>
<evidence type="ECO:0000256" key="11">
    <source>
        <dbReference type="ARBA" id="ARBA00075219"/>
    </source>
</evidence>
<dbReference type="PANTHER" id="PTHR28004">
    <property type="entry name" value="ZGC:162816-RELATED"/>
    <property type="match status" value="1"/>
</dbReference>
<dbReference type="Pfam" id="PF01168">
    <property type="entry name" value="Ala_racemase_N"/>
    <property type="match status" value="1"/>
</dbReference>
<dbReference type="Gene3D" id="3.20.20.10">
    <property type="entry name" value="Alanine racemase"/>
    <property type="match status" value="1"/>
</dbReference>
<reference evidence="13" key="2">
    <citation type="submission" date="2025-08" db="UniProtKB">
        <authorList>
            <consortium name="Ensembl"/>
        </authorList>
    </citation>
    <scope>IDENTIFICATION</scope>
</reference>
<protein>
    <recommendedName>
        <fullName evidence="10">D-serine dehydratase</fullName>
        <ecNumber evidence="9">4.3.1.18</ecNumber>
    </recommendedName>
    <alternativeName>
        <fullName evidence="11">D-serine deaminase</fullName>
    </alternativeName>
</protein>
<dbReference type="InterPro" id="IPR001608">
    <property type="entry name" value="Ala_racemase_N"/>
</dbReference>
<reference evidence="14" key="1">
    <citation type="submission" date="2003-08" db="EMBL/GenBank/DDBJ databases">
        <authorList>
            <person name="Birren B."/>
            <person name="Nusbaum C."/>
            <person name="Abebe A."/>
            <person name="Abouelleil A."/>
            <person name="Adekoya E."/>
            <person name="Ait-zahra M."/>
            <person name="Allen N."/>
            <person name="Allen T."/>
            <person name="An P."/>
            <person name="Anderson M."/>
            <person name="Anderson S."/>
            <person name="Arachchi H."/>
            <person name="Armbruster J."/>
            <person name="Bachantsang P."/>
            <person name="Baldwin J."/>
            <person name="Barry A."/>
            <person name="Bayul T."/>
            <person name="Blitshsteyn B."/>
            <person name="Bloom T."/>
            <person name="Blye J."/>
            <person name="Boguslavskiy L."/>
            <person name="Borowsky M."/>
            <person name="Boukhgalter B."/>
            <person name="Brunache A."/>
            <person name="Butler J."/>
            <person name="Calixte N."/>
            <person name="Calvo S."/>
            <person name="Camarata J."/>
            <person name="Campo K."/>
            <person name="Chang J."/>
            <person name="Cheshatsang Y."/>
            <person name="Citroen M."/>
            <person name="Collymore A."/>
            <person name="Considine T."/>
            <person name="Cook A."/>
            <person name="Cooke P."/>
            <person name="Corum B."/>
            <person name="Cuomo C."/>
            <person name="David R."/>
            <person name="Dawoe T."/>
            <person name="Degray S."/>
            <person name="Dodge S."/>
            <person name="Dooley K."/>
            <person name="Dorje P."/>
            <person name="Dorjee K."/>
            <person name="Dorris L."/>
            <person name="Duffey N."/>
            <person name="Dupes A."/>
            <person name="Elkins T."/>
            <person name="Engels R."/>
            <person name="Erickson J."/>
            <person name="Farina A."/>
            <person name="Faro S."/>
            <person name="Ferreira P."/>
            <person name="Fischer H."/>
            <person name="Fitzgerald M."/>
            <person name="Foley K."/>
            <person name="Gage D."/>
            <person name="Galagan J."/>
            <person name="Gearin G."/>
            <person name="Gnerre S."/>
            <person name="Gnirke A."/>
            <person name="Goyette A."/>
            <person name="Graham J."/>
            <person name="Grandbois E."/>
            <person name="Gyaltsen K."/>
            <person name="Hafez N."/>
            <person name="Hagopian D."/>
            <person name="Hagos B."/>
            <person name="Hall J."/>
            <person name="Hatcher B."/>
            <person name="Heller A."/>
            <person name="Higgins H."/>
            <person name="Honan T."/>
            <person name="Horn A."/>
            <person name="Houde N."/>
            <person name="Hughes L."/>
            <person name="Hulme W."/>
            <person name="Husby E."/>
            <person name="Iliev I."/>
            <person name="Jaffe D."/>
            <person name="Jones C."/>
            <person name="Kamal M."/>
            <person name="Kamat A."/>
            <person name="Kamvysselis M."/>
            <person name="Karlsson E."/>
            <person name="Kells C."/>
            <person name="Kieu A."/>
            <person name="Kisner P."/>
            <person name="Kodira C."/>
            <person name="Kulbokas E."/>
            <person name="Labutti K."/>
            <person name="Lama D."/>
            <person name="Landers T."/>
            <person name="Leger J."/>
            <person name="Levine S."/>
            <person name="Lewis D."/>
            <person name="Lewis T."/>
            <person name="Lindblad-toh K."/>
            <person name="Liu X."/>
            <person name="Lokyitsang T."/>
            <person name="Lokyitsang Y."/>
            <person name="Lucien O."/>
            <person name="Lui A."/>
            <person name="Ma L.J."/>
            <person name="Mabbitt R."/>
            <person name="Macdonald J."/>
            <person name="Maclean C."/>
            <person name="Major J."/>
            <person name="Manning J."/>
            <person name="Marabella R."/>
            <person name="Maru K."/>
            <person name="Matthews C."/>
            <person name="Mauceli E."/>
            <person name="Mccarthy M."/>
            <person name="Mcdonough S."/>
            <person name="Mcghee T."/>
            <person name="Meldrim J."/>
            <person name="Meneus L."/>
            <person name="Mesirov J."/>
            <person name="Mihalev A."/>
            <person name="Mihova T."/>
            <person name="Mikkelsen T."/>
            <person name="Mlenga V."/>
            <person name="Moru K."/>
            <person name="Mozes J."/>
            <person name="Mulrain L."/>
            <person name="Munson G."/>
            <person name="Naylor J."/>
            <person name="Newes C."/>
            <person name="Nguyen C."/>
            <person name="Nguyen N."/>
            <person name="Nguyen T."/>
            <person name="Nicol R."/>
            <person name="Nielsen C."/>
            <person name="Nizzari M."/>
            <person name="Norbu C."/>
            <person name="Norbu N."/>
            <person name="O'donnell P."/>
            <person name="Okoawo O."/>
            <person name="O'leary S."/>
            <person name="Omotosho B."/>
            <person name="O'neill K."/>
            <person name="Osman S."/>
            <person name="Parker S."/>
            <person name="Perrin D."/>
            <person name="Phunkhang P."/>
            <person name="Piqani B."/>
            <person name="Purcell S."/>
            <person name="Rachupka T."/>
            <person name="Ramasamy U."/>
            <person name="Rameau R."/>
            <person name="Ray V."/>
            <person name="Raymond C."/>
            <person name="Retta R."/>
            <person name="Richardson S."/>
            <person name="Rise C."/>
            <person name="Rodriguez J."/>
            <person name="Rogers J."/>
            <person name="Rogov P."/>
            <person name="Rutman M."/>
            <person name="Schupbach R."/>
            <person name="Seaman C."/>
            <person name="Settipalli S."/>
            <person name="Sharpe T."/>
            <person name="Sheridan J."/>
            <person name="Sherpa N."/>
            <person name="Shi J."/>
            <person name="Smirnov S."/>
            <person name="Smith C."/>
            <person name="Sougnez C."/>
            <person name="Spencer B."/>
            <person name="Stalker J."/>
            <person name="Stange-thomann N."/>
            <person name="Stavropoulos S."/>
            <person name="Stetson K."/>
            <person name="Stone C."/>
            <person name="Stone S."/>
            <person name="Stubbs M."/>
            <person name="Talamas J."/>
            <person name="Tchuinga P."/>
            <person name="Tenzing P."/>
            <person name="Tesfaye S."/>
            <person name="Theodore J."/>
            <person name="Thoulutsang Y."/>
            <person name="Topham K."/>
            <person name="Towey S."/>
            <person name="Tsamla T."/>
            <person name="Tsomo N."/>
            <person name="Vallee D."/>
            <person name="Vassiliev H."/>
            <person name="Venkataraman V."/>
            <person name="Vinson J."/>
            <person name="Vo A."/>
            <person name="Wade C."/>
            <person name="Wang S."/>
            <person name="Wangchuk T."/>
            <person name="Wangdi T."/>
            <person name="Whittaker C."/>
            <person name="Wilkinson J."/>
            <person name="Wu Y."/>
            <person name="Wyman D."/>
            <person name="Yadav S."/>
            <person name="Yang S."/>
            <person name="Yang X."/>
            <person name="Yeager S."/>
            <person name="Yee E."/>
            <person name="Young G."/>
            <person name="Zainoun J."/>
            <person name="Zembeck L."/>
            <person name="Zimmer A."/>
            <person name="Zody M."/>
            <person name="Lander E."/>
        </authorList>
    </citation>
    <scope>NUCLEOTIDE SEQUENCE [LARGE SCALE GENOMIC DNA]</scope>
</reference>
<organism evidence="13 14">
    <name type="scientific">Ciona savignyi</name>
    <name type="common">Pacific transparent sea squirt</name>
    <dbReference type="NCBI Taxonomy" id="51511"/>
    <lineage>
        <taxon>Eukaryota</taxon>
        <taxon>Metazoa</taxon>
        <taxon>Chordata</taxon>
        <taxon>Tunicata</taxon>
        <taxon>Ascidiacea</taxon>
        <taxon>Phlebobranchia</taxon>
        <taxon>Cionidae</taxon>
        <taxon>Ciona</taxon>
    </lineage>
</organism>
<comment type="cofactor">
    <cofactor evidence="1">
        <name>pyridoxal 5'-phosphate</name>
        <dbReference type="ChEBI" id="CHEBI:597326"/>
    </cofactor>
</comment>
<dbReference type="Pfam" id="PF14031">
    <property type="entry name" value="D-ser_dehydrat"/>
    <property type="match status" value="1"/>
</dbReference>
<dbReference type="InterPro" id="IPR029066">
    <property type="entry name" value="PLP-binding_barrel"/>
</dbReference>
<name>H2ZEA5_CIOSA</name>
<sequence length="379" mass="41963">KMQKISDLETPALVVYKHIVAANCKRMYDLANSHGVILKPHFKTSKCLEVAIMLSGGTKRGIEVSTLAEADFLAKNGFDDIIYAFPLSSHKITRCAALSEQLEKFTVFVDDPLIIQQLDKYKLKDKKWSILVEVDVGGSRSGVQADSPLLLNLVEEIKKSDNLTFAGLYSHCGQSYGCTNQREINEVARAATTTLLSVVERLKTKGINCPSYGIGSTPSCSRPVPEMSKLTEWHPGNYVFNDQMQVRIGSCKEEDIACFVLTRVVSHYNKKGDIYMIINCGWTALSLHGGGDCGGRSPNSGFGFIQGHPELKLSQMSQEHGIVRSSDQLKELDLSRYPIGSLLRVYPDHSCGTCAMHSTFYVADQNDVIIDEWTPVKGW</sequence>
<evidence type="ECO:0000313" key="13">
    <source>
        <dbReference type="Ensembl" id="ENSCSAVP00000015921.1"/>
    </source>
</evidence>
<dbReference type="EC" id="4.3.1.18" evidence="9"/>
<comment type="similarity">
    <text evidence="3">Belongs to the DSD1 family.</text>
</comment>
<evidence type="ECO:0000256" key="1">
    <source>
        <dbReference type="ARBA" id="ARBA00001933"/>
    </source>
</evidence>
<dbReference type="FunFam" id="3.20.20.10:FF:000016">
    <property type="entry name" value="D-serine dehydratase"/>
    <property type="match status" value="1"/>
</dbReference>
<dbReference type="InterPro" id="IPR042208">
    <property type="entry name" value="D-ser_dehydrat-like_sf"/>
</dbReference>
<evidence type="ECO:0000256" key="4">
    <source>
        <dbReference type="ARBA" id="ARBA00022723"/>
    </source>
</evidence>
<dbReference type="GO" id="GO:0036088">
    <property type="term" value="P:D-serine catabolic process"/>
    <property type="evidence" value="ECO:0007669"/>
    <property type="project" value="TreeGrafter"/>
</dbReference>
<evidence type="ECO:0000256" key="2">
    <source>
        <dbReference type="ARBA" id="ARBA00001947"/>
    </source>
</evidence>
<dbReference type="Gene3D" id="2.40.37.20">
    <property type="entry name" value="D-serine dehydratase-like domain"/>
    <property type="match status" value="1"/>
</dbReference>
<evidence type="ECO:0000256" key="9">
    <source>
        <dbReference type="ARBA" id="ARBA00066349"/>
    </source>
</evidence>
<evidence type="ECO:0000256" key="3">
    <source>
        <dbReference type="ARBA" id="ARBA00005323"/>
    </source>
</evidence>
<dbReference type="Ensembl" id="ENSCSAVT00000016100.1">
    <property type="protein sequence ID" value="ENSCSAVP00000015921.1"/>
    <property type="gene ID" value="ENSCSAVG00000009368.1"/>
</dbReference>
<evidence type="ECO:0000259" key="12">
    <source>
        <dbReference type="SMART" id="SM01119"/>
    </source>
</evidence>
<dbReference type="InterPro" id="IPR026956">
    <property type="entry name" value="D-ser_dehydrat-like_dom"/>
</dbReference>
<evidence type="ECO:0000256" key="8">
    <source>
        <dbReference type="ARBA" id="ARBA00051198"/>
    </source>
</evidence>
<feature type="domain" description="D-serine dehydratase-like" evidence="12">
    <location>
        <begin position="257"/>
        <end position="364"/>
    </location>
</feature>
<dbReference type="InterPro" id="IPR051466">
    <property type="entry name" value="D-amino_acid_metab_enzyme"/>
</dbReference>
<dbReference type="GeneTree" id="ENSGT00390000018786"/>
<dbReference type="AlphaFoldDB" id="H2ZEA5"/>
<dbReference type="GO" id="GO:0008721">
    <property type="term" value="F:D-serine ammonia-lyase activity"/>
    <property type="evidence" value="ECO:0007669"/>
    <property type="project" value="UniProtKB-EC"/>
</dbReference>
<keyword evidence="4" id="KW-0479">Metal-binding</keyword>
<dbReference type="PANTHER" id="PTHR28004:SF2">
    <property type="entry name" value="D-SERINE DEHYDRATASE"/>
    <property type="match status" value="1"/>
</dbReference>
<dbReference type="GO" id="GO:0046872">
    <property type="term" value="F:metal ion binding"/>
    <property type="evidence" value="ECO:0007669"/>
    <property type="project" value="UniProtKB-KW"/>
</dbReference>